<evidence type="ECO:0000313" key="1">
    <source>
        <dbReference type="EMBL" id="QBJ02902.1"/>
    </source>
</evidence>
<name>A0A481W5B8_9CAUD</name>
<evidence type="ECO:0000313" key="2">
    <source>
        <dbReference type="Proteomes" id="UP000294134"/>
    </source>
</evidence>
<sequence length="139" mass="16239">MNTQQFYVVEVTRKVDNMIFMLIGYHSHDPMDTWQFEPLRQYNEMSLWSKLQTMTKLGDHQDHNKWLVDFVIPAMRQAAVSHPIHPDVTPQAVQSHLLTIYKVDLMASLNLRFKPMLCQTFHLSGEPFTGAIKQGYCNE</sequence>
<organism evidence="1 2">
    <name type="scientific">Pseudomonas phage Psa21</name>
    <dbReference type="NCBI Taxonomy" id="2530023"/>
    <lineage>
        <taxon>Viruses</taxon>
        <taxon>Duplodnaviria</taxon>
        <taxon>Heunggongvirae</taxon>
        <taxon>Uroviricota</taxon>
        <taxon>Caudoviricetes</taxon>
        <taxon>Chimalliviridae</taxon>
        <taxon>Tepukevirus</taxon>
        <taxon>Tepukevirus Psa21</taxon>
    </lineage>
</organism>
<keyword evidence="2" id="KW-1185">Reference proteome</keyword>
<accession>A0A481W5B8</accession>
<dbReference type="Proteomes" id="UP000294134">
    <property type="component" value="Segment"/>
</dbReference>
<proteinExistence type="predicted"/>
<gene>
    <name evidence="1" type="ORF">PSA21_376</name>
</gene>
<protein>
    <submittedName>
        <fullName evidence="1">Uncharacterized protein</fullName>
    </submittedName>
</protein>
<reference evidence="1 2" key="1">
    <citation type="submission" date="2019-02" db="EMBL/GenBank/DDBJ databases">
        <authorList>
            <person name="Frampton R.A."/>
            <person name="Wojtus J.K."/>
            <person name="Fineran P.C."/>
            <person name="Hendrickson H.L."/>
        </authorList>
    </citation>
    <scope>NUCLEOTIDE SEQUENCE [LARGE SCALE GENOMIC DNA]</scope>
</reference>
<dbReference type="EMBL" id="MK552327">
    <property type="protein sequence ID" value="QBJ02902.1"/>
    <property type="molecule type" value="Genomic_DNA"/>
</dbReference>